<dbReference type="InterPro" id="IPR031367">
    <property type="entry name" value="CCDC24"/>
</dbReference>
<reference evidence="2" key="2">
    <citation type="submission" date="2010-04" db="EMBL/GenBank/DDBJ databases">
        <authorList>
            <person name="Buell R."/>
            <person name="Hamilton J."/>
            <person name="Hostetler J."/>
        </authorList>
    </citation>
    <scope>NUCLEOTIDE SEQUENCE [LARGE SCALE GENOMIC DNA]</scope>
    <source>
        <strain evidence="2">DAOM:BR144</strain>
    </source>
</reference>
<dbReference type="HOGENOM" id="CLU_2836859_0_0_1"/>
<reference evidence="2" key="1">
    <citation type="journal article" date="2010" name="Genome Biol.">
        <title>Genome sequence of the necrotrophic plant pathogen Pythium ultimum reveals original pathogenicity mechanisms and effector repertoire.</title>
        <authorList>
            <person name="Levesque C.A."/>
            <person name="Brouwer H."/>
            <person name="Cano L."/>
            <person name="Hamilton J.P."/>
            <person name="Holt C."/>
            <person name="Huitema E."/>
            <person name="Raffaele S."/>
            <person name="Robideau G.P."/>
            <person name="Thines M."/>
            <person name="Win J."/>
            <person name="Zerillo M.M."/>
            <person name="Beakes G.W."/>
            <person name="Boore J.L."/>
            <person name="Busam D."/>
            <person name="Dumas B."/>
            <person name="Ferriera S."/>
            <person name="Fuerstenberg S.I."/>
            <person name="Gachon C.M."/>
            <person name="Gaulin E."/>
            <person name="Govers F."/>
            <person name="Grenville-Briggs L."/>
            <person name="Horner N."/>
            <person name="Hostetler J."/>
            <person name="Jiang R.H."/>
            <person name="Johnson J."/>
            <person name="Krajaejun T."/>
            <person name="Lin H."/>
            <person name="Meijer H.J."/>
            <person name="Moore B."/>
            <person name="Morris P."/>
            <person name="Phuntmart V."/>
            <person name="Puiu D."/>
            <person name="Shetty J."/>
            <person name="Stajich J.E."/>
            <person name="Tripathy S."/>
            <person name="Wawra S."/>
            <person name="van West P."/>
            <person name="Whitty B.R."/>
            <person name="Coutinho P.M."/>
            <person name="Henrissat B."/>
            <person name="Martin F."/>
            <person name="Thomas P.D."/>
            <person name="Tyler B.M."/>
            <person name="De Vries R.P."/>
            <person name="Kamoun S."/>
            <person name="Yandell M."/>
            <person name="Tisserat N."/>
            <person name="Buell C.R."/>
        </authorList>
    </citation>
    <scope>NUCLEOTIDE SEQUENCE</scope>
    <source>
        <strain evidence="2">DAOM:BR144</strain>
    </source>
</reference>
<protein>
    <submittedName>
        <fullName evidence="1">Uncharacterized protein</fullName>
    </submittedName>
</protein>
<dbReference type="InParanoid" id="K3X7G8"/>
<proteinExistence type="predicted"/>
<evidence type="ECO:0000313" key="1">
    <source>
        <dbReference type="EnsemblProtists" id="PYU1_T013167"/>
    </source>
</evidence>
<dbReference type="Proteomes" id="UP000019132">
    <property type="component" value="Unassembled WGS sequence"/>
</dbReference>
<dbReference type="AlphaFoldDB" id="K3X7G8"/>
<organism evidence="1 2">
    <name type="scientific">Globisporangium ultimum (strain ATCC 200006 / CBS 805.95 / DAOM BR144)</name>
    <name type="common">Pythium ultimum</name>
    <dbReference type="NCBI Taxonomy" id="431595"/>
    <lineage>
        <taxon>Eukaryota</taxon>
        <taxon>Sar</taxon>
        <taxon>Stramenopiles</taxon>
        <taxon>Oomycota</taxon>
        <taxon>Peronosporomycetes</taxon>
        <taxon>Pythiales</taxon>
        <taxon>Pythiaceae</taxon>
        <taxon>Globisporangium</taxon>
    </lineage>
</organism>
<dbReference type="PANTHER" id="PTHR28601:SF1">
    <property type="entry name" value="COILED-COIL DOMAIN-CONTAINING PROTEIN 24"/>
    <property type="match status" value="1"/>
</dbReference>
<dbReference type="Pfam" id="PF15669">
    <property type="entry name" value="CCDC24"/>
    <property type="match status" value="1"/>
</dbReference>
<dbReference type="VEuPathDB" id="FungiDB:PYU1_G013140"/>
<reference evidence="1" key="3">
    <citation type="submission" date="2015-02" db="UniProtKB">
        <authorList>
            <consortium name="EnsemblProtists"/>
        </authorList>
    </citation>
    <scope>IDENTIFICATION</scope>
    <source>
        <strain evidence="1">DAOM BR144</strain>
    </source>
</reference>
<dbReference type="PANTHER" id="PTHR28601">
    <property type="entry name" value="COILED-COIL DOMAIN-CONTAINING PROTEIN 24"/>
    <property type="match status" value="1"/>
</dbReference>
<dbReference type="EnsemblProtists" id="PYU1_T013167">
    <property type="protein sequence ID" value="PYU1_T013167"/>
    <property type="gene ID" value="PYU1_G013140"/>
</dbReference>
<sequence length="66" mass="7802">MTSEYFQVRKLIWDEMKQYVKPSEVEELRAAIGNQLIDENQELAKELAALVEILSEFQQQNDNMRV</sequence>
<evidence type="ECO:0000313" key="2">
    <source>
        <dbReference type="Proteomes" id="UP000019132"/>
    </source>
</evidence>
<keyword evidence="2" id="KW-1185">Reference proteome</keyword>
<name>K3X7G8_GLOUD</name>
<accession>K3X7G8</accession>
<dbReference type="EMBL" id="GL376577">
    <property type="status" value="NOT_ANNOTATED_CDS"/>
    <property type="molecule type" value="Genomic_DNA"/>
</dbReference>